<name>A0A1U7HXT5_9CHRO</name>
<dbReference type="AlphaFoldDB" id="A0A1U7HXT5"/>
<comment type="caution">
    <text evidence="1">The sequence shown here is derived from an EMBL/GenBank/DDBJ whole genome shotgun (WGS) entry which is preliminary data.</text>
</comment>
<dbReference type="Proteomes" id="UP000185984">
    <property type="component" value="Unassembled WGS sequence"/>
</dbReference>
<reference evidence="1 2" key="1">
    <citation type="submission" date="2016-11" db="EMBL/GenBank/DDBJ databases">
        <title>Draft Genome Sequences of Nine Cyanobacterial Strains from Diverse Habitats.</title>
        <authorList>
            <person name="Zhu T."/>
            <person name="Hou S."/>
            <person name="Lu X."/>
            <person name="Hess W.R."/>
        </authorList>
    </citation>
    <scope>NUCLEOTIDE SEQUENCE [LARGE SCALE GENOMIC DNA]</scope>
    <source>
        <strain evidence="1 2">5.2 s.c.1</strain>
    </source>
</reference>
<protein>
    <submittedName>
        <fullName evidence="1">Uncharacterized protein</fullName>
    </submittedName>
</protein>
<organism evidence="1 2">
    <name type="scientific">Chroogloeocystis siderophila 5.2 s.c.1</name>
    <dbReference type="NCBI Taxonomy" id="247279"/>
    <lineage>
        <taxon>Bacteria</taxon>
        <taxon>Bacillati</taxon>
        <taxon>Cyanobacteriota</taxon>
        <taxon>Cyanophyceae</taxon>
        <taxon>Oscillatoriophycideae</taxon>
        <taxon>Chroococcales</taxon>
        <taxon>Chroococcaceae</taxon>
        <taxon>Chroogloeocystis</taxon>
    </lineage>
</organism>
<gene>
    <name evidence="1" type="ORF">NIES1031_04090</name>
</gene>
<keyword evidence="2" id="KW-1185">Reference proteome</keyword>
<sequence>MPYHLFMIPQVYELNVVLRGVAIARFHLAALPVALNFPFQTLAPCHQKDTHHFEVTIHTHLNHRAY</sequence>
<dbReference type="EMBL" id="MRCC01000003">
    <property type="protein sequence ID" value="OKH28427.1"/>
    <property type="molecule type" value="Genomic_DNA"/>
</dbReference>
<dbReference type="RefSeq" id="WP_073548227.1">
    <property type="nucleotide sequence ID" value="NZ_MRCC01000003.1"/>
</dbReference>
<evidence type="ECO:0000313" key="2">
    <source>
        <dbReference type="Proteomes" id="UP000185984"/>
    </source>
</evidence>
<accession>A0A1U7HXT5</accession>
<evidence type="ECO:0000313" key="1">
    <source>
        <dbReference type="EMBL" id="OKH28427.1"/>
    </source>
</evidence>
<proteinExistence type="predicted"/>
<dbReference type="STRING" id="247279.NIES1031_04090"/>